<feature type="domain" description="Flavin reductase like" evidence="4">
    <location>
        <begin position="10"/>
        <end position="154"/>
    </location>
</feature>
<dbReference type="SMART" id="SM00903">
    <property type="entry name" value="Flavin_Reduct"/>
    <property type="match status" value="1"/>
</dbReference>
<dbReference type="InterPro" id="IPR052174">
    <property type="entry name" value="Flavoredoxin"/>
</dbReference>
<evidence type="ECO:0000259" key="4">
    <source>
        <dbReference type="SMART" id="SM00903"/>
    </source>
</evidence>
<dbReference type="Gene3D" id="2.30.110.10">
    <property type="entry name" value="Electron Transport, Fmn-binding Protein, Chain A"/>
    <property type="match status" value="1"/>
</dbReference>
<dbReference type="InterPro" id="IPR012349">
    <property type="entry name" value="Split_barrel_FMN-bd"/>
</dbReference>
<name>A0A0F9F7G8_9ZZZZ</name>
<keyword evidence="2" id="KW-0285">Flavoprotein</keyword>
<dbReference type="AlphaFoldDB" id="A0A0F9F7G8"/>
<dbReference type="SUPFAM" id="SSF50475">
    <property type="entry name" value="FMN-binding split barrel"/>
    <property type="match status" value="1"/>
</dbReference>
<gene>
    <name evidence="5" type="ORF">LCGC14_1985940</name>
</gene>
<dbReference type="PANTHER" id="PTHR43567">
    <property type="entry name" value="FLAVOREDOXIN-RELATED-RELATED"/>
    <property type="match status" value="1"/>
</dbReference>
<dbReference type="InterPro" id="IPR002563">
    <property type="entry name" value="Flavin_Rdtase-like_dom"/>
</dbReference>
<evidence type="ECO:0000256" key="1">
    <source>
        <dbReference type="ARBA" id="ARBA00001917"/>
    </source>
</evidence>
<evidence type="ECO:0000256" key="3">
    <source>
        <dbReference type="ARBA" id="ARBA00038054"/>
    </source>
</evidence>
<sequence length="199" mass="21965">MTKNKIRPGSYLFPTPTVLIGANVNGKANFNAIGWVSGLEFGPPLISISSNQNHHNNVGIKENQTFSVNTPSADMVEITDYCGIKSGKGEDKSEIFDVFYGELKTAPMIREAPLNLECKVIHIVDTSEIANAKNGHDIFIGEVVQAYAEERYLTNGIPDIEKINPLVLSGSRGKYRYYKIGEEIGTAWNIGLNFKKNKI</sequence>
<proteinExistence type="inferred from homology"/>
<dbReference type="GO" id="GO:0010181">
    <property type="term" value="F:FMN binding"/>
    <property type="evidence" value="ECO:0007669"/>
    <property type="project" value="InterPro"/>
</dbReference>
<reference evidence="5" key="1">
    <citation type="journal article" date="2015" name="Nature">
        <title>Complex archaea that bridge the gap between prokaryotes and eukaryotes.</title>
        <authorList>
            <person name="Spang A."/>
            <person name="Saw J.H."/>
            <person name="Jorgensen S.L."/>
            <person name="Zaremba-Niedzwiedzka K."/>
            <person name="Martijn J."/>
            <person name="Lind A.E."/>
            <person name="van Eijk R."/>
            <person name="Schleper C."/>
            <person name="Guy L."/>
            <person name="Ettema T.J."/>
        </authorList>
    </citation>
    <scope>NUCLEOTIDE SEQUENCE</scope>
</reference>
<accession>A0A0F9F7G8</accession>
<comment type="caution">
    <text evidence="5">The sequence shown here is derived from an EMBL/GenBank/DDBJ whole genome shotgun (WGS) entry which is preliminary data.</text>
</comment>
<dbReference type="Pfam" id="PF01613">
    <property type="entry name" value="Flavin_Reduct"/>
    <property type="match status" value="1"/>
</dbReference>
<evidence type="ECO:0000256" key="2">
    <source>
        <dbReference type="ARBA" id="ARBA00022630"/>
    </source>
</evidence>
<comment type="cofactor">
    <cofactor evidence="1">
        <name>FMN</name>
        <dbReference type="ChEBI" id="CHEBI:58210"/>
    </cofactor>
</comment>
<organism evidence="5">
    <name type="scientific">marine sediment metagenome</name>
    <dbReference type="NCBI Taxonomy" id="412755"/>
    <lineage>
        <taxon>unclassified sequences</taxon>
        <taxon>metagenomes</taxon>
        <taxon>ecological metagenomes</taxon>
    </lineage>
</organism>
<comment type="similarity">
    <text evidence="3">Belongs to the flavoredoxin family.</text>
</comment>
<dbReference type="PANTHER" id="PTHR43567:SF1">
    <property type="entry name" value="FLAVOREDOXIN"/>
    <property type="match status" value="1"/>
</dbReference>
<protein>
    <recommendedName>
        <fullName evidence="4">Flavin reductase like domain-containing protein</fullName>
    </recommendedName>
</protein>
<dbReference type="EMBL" id="LAZR01022307">
    <property type="protein sequence ID" value="KKL82319.1"/>
    <property type="molecule type" value="Genomic_DNA"/>
</dbReference>
<evidence type="ECO:0000313" key="5">
    <source>
        <dbReference type="EMBL" id="KKL82319.1"/>
    </source>
</evidence>